<evidence type="ECO:0000313" key="1">
    <source>
        <dbReference type="EMBL" id="TYG47388.1"/>
    </source>
</evidence>
<dbReference type="Proteomes" id="UP000323506">
    <property type="component" value="Chromosome D11"/>
</dbReference>
<dbReference type="AlphaFoldDB" id="A0A5D2ASP8"/>
<dbReference type="EMBL" id="CM017711">
    <property type="protein sequence ID" value="TYG47388.1"/>
    <property type="molecule type" value="Genomic_DNA"/>
</dbReference>
<accession>A0A5D2ASP8</accession>
<name>A0A5D2ASP8_GOSDA</name>
<keyword evidence="2" id="KW-1185">Reference proteome</keyword>
<evidence type="ECO:0000313" key="2">
    <source>
        <dbReference type="Proteomes" id="UP000323506"/>
    </source>
</evidence>
<reference evidence="1 2" key="1">
    <citation type="submission" date="2019-06" db="EMBL/GenBank/DDBJ databases">
        <title>WGS assembly of Gossypium darwinii.</title>
        <authorList>
            <person name="Chen Z.J."/>
            <person name="Sreedasyam A."/>
            <person name="Ando A."/>
            <person name="Song Q."/>
            <person name="De L."/>
            <person name="Hulse-Kemp A."/>
            <person name="Ding M."/>
            <person name="Ye W."/>
            <person name="Kirkbride R."/>
            <person name="Jenkins J."/>
            <person name="Plott C."/>
            <person name="Lovell J."/>
            <person name="Lin Y.-M."/>
            <person name="Vaughn R."/>
            <person name="Liu B."/>
            <person name="Li W."/>
            <person name="Simpson S."/>
            <person name="Scheffler B."/>
            <person name="Saski C."/>
            <person name="Grover C."/>
            <person name="Hu G."/>
            <person name="Conover J."/>
            <person name="Carlson J."/>
            <person name="Shu S."/>
            <person name="Boston L."/>
            <person name="Williams M."/>
            <person name="Peterson D."/>
            <person name="Mcgee K."/>
            <person name="Jones D."/>
            <person name="Wendel J."/>
            <person name="Stelly D."/>
            <person name="Grimwood J."/>
            <person name="Schmutz J."/>
        </authorList>
    </citation>
    <scope>NUCLEOTIDE SEQUENCE [LARGE SCALE GENOMIC DNA]</scope>
    <source>
        <strain evidence="1">1808015.09</strain>
    </source>
</reference>
<gene>
    <name evidence="1" type="ORF">ES288_D11G334400v1</name>
</gene>
<sequence>MGMETKDEFMTFEPEQAQVGSRGPTLVINEMVMRNVKSYAGEQRVGPFHKIRMETRSGVKDFIPAWIKFSVQAAGEIPYSGIYYDPPEEESSRLLDLGL</sequence>
<organism evidence="1 2">
    <name type="scientific">Gossypium darwinii</name>
    <name type="common">Darwin's cotton</name>
    <name type="synonym">Gossypium barbadense var. darwinii</name>
    <dbReference type="NCBI Taxonomy" id="34276"/>
    <lineage>
        <taxon>Eukaryota</taxon>
        <taxon>Viridiplantae</taxon>
        <taxon>Streptophyta</taxon>
        <taxon>Embryophyta</taxon>
        <taxon>Tracheophyta</taxon>
        <taxon>Spermatophyta</taxon>
        <taxon>Magnoliopsida</taxon>
        <taxon>eudicotyledons</taxon>
        <taxon>Gunneridae</taxon>
        <taxon>Pentapetalae</taxon>
        <taxon>rosids</taxon>
        <taxon>malvids</taxon>
        <taxon>Malvales</taxon>
        <taxon>Malvaceae</taxon>
        <taxon>Malvoideae</taxon>
        <taxon>Gossypium</taxon>
    </lineage>
</organism>
<protein>
    <submittedName>
        <fullName evidence="1">Uncharacterized protein</fullName>
    </submittedName>
</protein>
<proteinExistence type="predicted"/>